<feature type="domain" description="ATP synthase F1 complex delta/epsilon subunit N-terminal" evidence="12">
    <location>
        <begin position="8"/>
        <end position="88"/>
    </location>
</feature>
<evidence type="ECO:0000256" key="6">
    <source>
        <dbReference type="ARBA" id="ARBA00023136"/>
    </source>
</evidence>
<dbReference type="SUPFAM" id="SSF46604">
    <property type="entry name" value="Epsilon subunit of F1F0-ATP synthase C-terminal domain"/>
    <property type="match status" value="1"/>
</dbReference>
<dbReference type="NCBIfam" id="TIGR01216">
    <property type="entry name" value="ATP_synt_epsi"/>
    <property type="match status" value="1"/>
</dbReference>
<gene>
    <name evidence="9 13" type="primary">atpC</name>
    <name evidence="13" type="ORF">IAD51_05015</name>
</gene>
<dbReference type="GO" id="GO:0005524">
    <property type="term" value="F:ATP binding"/>
    <property type="evidence" value="ECO:0007669"/>
    <property type="project" value="UniProtKB-UniRule"/>
</dbReference>
<dbReference type="InterPro" id="IPR020546">
    <property type="entry name" value="ATP_synth_F1_dsu/esu_N"/>
</dbReference>
<evidence type="ECO:0000256" key="5">
    <source>
        <dbReference type="ARBA" id="ARBA00023065"/>
    </source>
</evidence>
<evidence type="ECO:0000313" key="13">
    <source>
        <dbReference type="EMBL" id="HIU21574.1"/>
    </source>
</evidence>
<keyword evidence="4 9" id="KW-1003">Cell membrane</keyword>
<keyword evidence="5 9" id="KW-0406">Ion transport</keyword>
<comment type="similarity">
    <text evidence="2 9 10">Belongs to the ATPase epsilon chain family.</text>
</comment>
<proteinExistence type="inferred from homology"/>
<evidence type="ECO:0000256" key="7">
    <source>
        <dbReference type="ARBA" id="ARBA00023196"/>
    </source>
</evidence>
<dbReference type="PANTHER" id="PTHR13822:SF10">
    <property type="entry name" value="ATP SYNTHASE EPSILON CHAIN, CHLOROPLASTIC"/>
    <property type="match status" value="1"/>
</dbReference>
<evidence type="ECO:0000256" key="2">
    <source>
        <dbReference type="ARBA" id="ARBA00005712"/>
    </source>
</evidence>
<dbReference type="InterPro" id="IPR020547">
    <property type="entry name" value="ATP_synth_F1_esu_C"/>
</dbReference>
<keyword evidence="6 9" id="KW-0472">Membrane</keyword>
<comment type="subunit">
    <text evidence="9 10">F-type ATPases have 2 components, CF(1) - the catalytic core - and CF(0) - the membrane proton channel. CF(1) has five subunits: alpha(3), beta(3), gamma(1), delta(1), epsilon(1). CF(0) has three main subunits: a, b and c.</text>
</comment>
<keyword evidence="3 9" id="KW-0813">Transport</keyword>
<dbReference type="GO" id="GO:0005886">
    <property type="term" value="C:plasma membrane"/>
    <property type="evidence" value="ECO:0007669"/>
    <property type="project" value="UniProtKB-SubCell"/>
</dbReference>
<evidence type="ECO:0000256" key="10">
    <source>
        <dbReference type="RuleBase" id="RU003656"/>
    </source>
</evidence>
<keyword evidence="7 9" id="KW-0139">CF(1)</keyword>
<evidence type="ECO:0000256" key="4">
    <source>
        <dbReference type="ARBA" id="ARBA00022475"/>
    </source>
</evidence>
<dbReference type="InterPro" id="IPR001469">
    <property type="entry name" value="ATP_synth_F1_dsu/esu"/>
</dbReference>
<comment type="caution">
    <text evidence="13">The sequence shown here is derived from an EMBL/GenBank/DDBJ whole genome shotgun (WGS) entry which is preliminary data.</text>
</comment>
<evidence type="ECO:0000259" key="11">
    <source>
        <dbReference type="Pfam" id="PF00401"/>
    </source>
</evidence>
<dbReference type="Pfam" id="PF00401">
    <property type="entry name" value="ATP-synt_DE"/>
    <property type="match status" value="1"/>
</dbReference>
<dbReference type="AlphaFoldDB" id="A0A9D1HS87"/>
<dbReference type="CDD" id="cd12152">
    <property type="entry name" value="F1-ATPase_delta"/>
    <property type="match status" value="1"/>
</dbReference>
<feature type="domain" description="ATP synthase epsilon subunit C-terminal" evidence="11">
    <location>
        <begin position="92"/>
        <end position="136"/>
    </location>
</feature>
<sequence length="144" mass="16235">MSRNKFFLHILAADKPFYEGECVSLVVPTLQGQYGIMAHHSNYISAVVPGELDFTVEEDGKEKRIRAAVSEGIVKVEKNEVLVLVDTAESPDEIDESRARRAADAAKEDMLRRQSVREYYAAQAKLARAMNRLKVKKHNSETEL</sequence>
<dbReference type="Gene3D" id="2.60.15.10">
    <property type="entry name" value="F0F1 ATP synthase delta/epsilon subunit, N-terminal"/>
    <property type="match status" value="1"/>
</dbReference>
<dbReference type="HAMAP" id="MF_00530">
    <property type="entry name" value="ATP_synth_epsil_bac"/>
    <property type="match status" value="1"/>
</dbReference>
<evidence type="ECO:0000256" key="9">
    <source>
        <dbReference type="HAMAP-Rule" id="MF_00530"/>
    </source>
</evidence>
<dbReference type="Gene3D" id="1.20.5.440">
    <property type="entry name" value="ATP synthase delta/epsilon subunit, C-terminal domain"/>
    <property type="match status" value="1"/>
</dbReference>
<keyword evidence="9" id="KW-0375">Hydrogen ion transport</keyword>
<name>A0A9D1HS87_9FIRM</name>
<dbReference type="PANTHER" id="PTHR13822">
    <property type="entry name" value="ATP SYNTHASE DELTA/EPSILON CHAIN"/>
    <property type="match status" value="1"/>
</dbReference>
<keyword evidence="8 9" id="KW-0066">ATP synthesis</keyword>
<dbReference type="Pfam" id="PF02823">
    <property type="entry name" value="ATP-synt_DE_N"/>
    <property type="match status" value="1"/>
</dbReference>
<reference evidence="13" key="1">
    <citation type="submission" date="2020-10" db="EMBL/GenBank/DDBJ databases">
        <authorList>
            <person name="Gilroy R."/>
        </authorList>
    </citation>
    <scope>NUCLEOTIDE SEQUENCE</scope>
    <source>
        <strain evidence="13">1063</strain>
    </source>
</reference>
<evidence type="ECO:0000256" key="1">
    <source>
        <dbReference type="ARBA" id="ARBA00004202"/>
    </source>
</evidence>
<dbReference type="GO" id="GO:0045259">
    <property type="term" value="C:proton-transporting ATP synthase complex"/>
    <property type="evidence" value="ECO:0007669"/>
    <property type="project" value="UniProtKB-KW"/>
</dbReference>
<evidence type="ECO:0000259" key="12">
    <source>
        <dbReference type="Pfam" id="PF02823"/>
    </source>
</evidence>
<dbReference type="Proteomes" id="UP000824088">
    <property type="component" value="Unassembled WGS sequence"/>
</dbReference>
<organism evidence="13 14">
    <name type="scientific">Candidatus Limadaptatus stercorigallinarum</name>
    <dbReference type="NCBI Taxonomy" id="2840845"/>
    <lineage>
        <taxon>Bacteria</taxon>
        <taxon>Bacillati</taxon>
        <taxon>Bacillota</taxon>
        <taxon>Clostridia</taxon>
        <taxon>Eubacteriales</taxon>
        <taxon>Candidatus Limadaptatus</taxon>
    </lineage>
</organism>
<comment type="function">
    <text evidence="9">Produces ATP from ADP in the presence of a proton gradient across the membrane.</text>
</comment>
<dbReference type="InterPro" id="IPR036771">
    <property type="entry name" value="ATPsynth_dsu/esu_N"/>
</dbReference>
<evidence type="ECO:0000256" key="8">
    <source>
        <dbReference type="ARBA" id="ARBA00023310"/>
    </source>
</evidence>
<dbReference type="EMBL" id="DVMN01000089">
    <property type="protein sequence ID" value="HIU21574.1"/>
    <property type="molecule type" value="Genomic_DNA"/>
</dbReference>
<evidence type="ECO:0000313" key="14">
    <source>
        <dbReference type="Proteomes" id="UP000824088"/>
    </source>
</evidence>
<dbReference type="GO" id="GO:0046933">
    <property type="term" value="F:proton-transporting ATP synthase activity, rotational mechanism"/>
    <property type="evidence" value="ECO:0007669"/>
    <property type="project" value="UniProtKB-UniRule"/>
</dbReference>
<reference evidence="13" key="2">
    <citation type="journal article" date="2021" name="PeerJ">
        <title>Extensive microbial diversity within the chicken gut microbiome revealed by metagenomics and culture.</title>
        <authorList>
            <person name="Gilroy R."/>
            <person name="Ravi A."/>
            <person name="Getino M."/>
            <person name="Pursley I."/>
            <person name="Horton D.L."/>
            <person name="Alikhan N.F."/>
            <person name="Baker D."/>
            <person name="Gharbi K."/>
            <person name="Hall N."/>
            <person name="Watson M."/>
            <person name="Adriaenssens E.M."/>
            <person name="Foster-Nyarko E."/>
            <person name="Jarju S."/>
            <person name="Secka A."/>
            <person name="Antonio M."/>
            <person name="Oren A."/>
            <person name="Chaudhuri R.R."/>
            <person name="La Ragione R."/>
            <person name="Hildebrand F."/>
            <person name="Pallen M.J."/>
        </authorList>
    </citation>
    <scope>NUCLEOTIDE SEQUENCE</scope>
    <source>
        <strain evidence="13">1063</strain>
    </source>
</reference>
<accession>A0A9D1HS87</accession>
<protein>
    <recommendedName>
        <fullName evidence="9">ATP synthase epsilon chain</fullName>
    </recommendedName>
    <alternativeName>
        <fullName evidence="9">ATP synthase F1 sector epsilon subunit</fullName>
    </alternativeName>
    <alternativeName>
        <fullName evidence="9">F-ATPase epsilon subunit</fullName>
    </alternativeName>
</protein>
<dbReference type="InterPro" id="IPR036794">
    <property type="entry name" value="ATP_F1_dsu/esu_C_sf"/>
</dbReference>
<comment type="subcellular location">
    <subcellularLocation>
        <location evidence="1 9">Cell membrane</location>
        <topology evidence="1 9">Peripheral membrane protein</topology>
    </subcellularLocation>
</comment>
<dbReference type="SUPFAM" id="SSF51344">
    <property type="entry name" value="Epsilon subunit of F1F0-ATP synthase N-terminal domain"/>
    <property type="match status" value="1"/>
</dbReference>
<evidence type="ECO:0000256" key="3">
    <source>
        <dbReference type="ARBA" id="ARBA00022448"/>
    </source>
</evidence>